<dbReference type="KEGG" id="hds:HSR122_1280"/>
<dbReference type="AlphaFoldDB" id="A0A897N8S4"/>
<keyword evidence="2" id="KW-1185">Reference proteome</keyword>
<proteinExistence type="predicted"/>
<dbReference type="GeneID" id="68851922"/>
<evidence type="ECO:0000313" key="1">
    <source>
        <dbReference type="EMBL" id="QSG08678.1"/>
    </source>
</evidence>
<dbReference type="Proteomes" id="UP000662973">
    <property type="component" value="Chromosome"/>
</dbReference>
<evidence type="ECO:0000313" key="2">
    <source>
        <dbReference type="Proteomes" id="UP000662973"/>
    </source>
</evidence>
<sequence length="278" mass="30573">MVGVVTRNEPELSWSGFDRAFYEQKSASGRASEPTTDGVNTLACFADAATVRERPALAARTRDGKLATGDRPDLDQSYVCPTNESYREGLLEMIADAGRASGDVRLDDIGFPGAEYCHCDRCTRRFSESEFDDRLDWRASVVTEFAAAARERVPGDLIVGLFPDPYPGHLYERSGIDLEALEPIVEEFVVPLYDPSYETTYWLEALASGFADRLDARLSVELYANVEIDALLAATDAVEPHADSVLYGYDASTARAAIRRRAADARDGATHRPDERSG</sequence>
<name>A0A897N8S4_9EURY</name>
<dbReference type="RefSeq" id="WP_229111910.1">
    <property type="nucleotide sequence ID" value="NZ_CP064788.1"/>
</dbReference>
<protein>
    <submittedName>
        <fullName evidence="1">Uncharacterized protein</fullName>
    </submittedName>
</protein>
<dbReference type="EMBL" id="CP064788">
    <property type="protein sequence ID" value="QSG08678.1"/>
    <property type="molecule type" value="Genomic_DNA"/>
</dbReference>
<gene>
    <name evidence="1" type="ORF">HSR122_1280</name>
</gene>
<reference evidence="1 2" key="1">
    <citation type="submission" date="2020-11" db="EMBL/GenBank/DDBJ databases">
        <title>Carbohydrate-dependent, anaerobic sulfur respiration: A novel catabolism in halophilic archaea.</title>
        <authorList>
            <person name="Sorokin D.Y."/>
            <person name="Messina E."/>
            <person name="Smedile F."/>
            <person name="La Cono V."/>
            <person name="Hallsworth J.E."/>
            <person name="Yakimov M.M."/>
        </authorList>
    </citation>
    <scope>NUCLEOTIDE SEQUENCE [LARGE SCALE GENOMIC DNA]</scope>
    <source>
        <strain evidence="1 2">HSR12-2</strain>
    </source>
</reference>
<accession>A0A897N8S4</accession>
<organism evidence="1 2">
    <name type="scientific">Halapricum desulfuricans</name>
    <dbReference type="NCBI Taxonomy" id="2841257"/>
    <lineage>
        <taxon>Archaea</taxon>
        <taxon>Methanobacteriati</taxon>
        <taxon>Methanobacteriota</taxon>
        <taxon>Stenosarchaea group</taxon>
        <taxon>Halobacteria</taxon>
        <taxon>Halobacteriales</taxon>
        <taxon>Haloarculaceae</taxon>
        <taxon>Halapricum</taxon>
    </lineage>
</organism>